<reference evidence="2" key="1">
    <citation type="submission" date="2023-06" db="EMBL/GenBank/DDBJ databases">
        <title>Genome-scale phylogeny and comparative genomics of the fungal order Sordariales.</title>
        <authorList>
            <consortium name="Lawrence Berkeley National Laboratory"/>
            <person name="Hensen N."/>
            <person name="Bonometti L."/>
            <person name="Westerberg I."/>
            <person name="Brannstrom I.O."/>
            <person name="Guillou S."/>
            <person name="Cros-Aarteil S."/>
            <person name="Calhoun S."/>
            <person name="Haridas S."/>
            <person name="Kuo A."/>
            <person name="Mondo S."/>
            <person name="Pangilinan J."/>
            <person name="Riley R."/>
            <person name="LaButti K."/>
            <person name="Andreopoulos B."/>
            <person name="Lipzen A."/>
            <person name="Chen C."/>
            <person name="Yanf M."/>
            <person name="Daum C."/>
            <person name="Ng V."/>
            <person name="Clum A."/>
            <person name="Steindorff A."/>
            <person name="Ohm R."/>
            <person name="Martin F."/>
            <person name="Silar P."/>
            <person name="Natvig D."/>
            <person name="Lalanne C."/>
            <person name="Gautier V."/>
            <person name="Ament-velasquez S.L."/>
            <person name="Kruys A."/>
            <person name="Hutchinson M.I."/>
            <person name="Powell A.J."/>
            <person name="Barry K."/>
            <person name="Miller A.N."/>
            <person name="Grigoriev I.V."/>
            <person name="Debuchy R."/>
            <person name="Gladieux P."/>
            <person name="Thoren M.H."/>
            <person name="Johannesson H."/>
        </authorList>
    </citation>
    <scope>NUCLEOTIDE SEQUENCE</scope>
    <source>
        <strain evidence="2">SMH3187-1</strain>
    </source>
</reference>
<feature type="compositionally biased region" description="Basic and acidic residues" evidence="1">
    <location>
        <begin position="233"/>
        <end position="263"/>
    </location>
</feature>
<evidence type="ECO:0000313" key="2">
    <source>
        <dbReference type="EMBL" id="KAK0737774.1"/>
    </source>
</evidence>
<feature type="region of interest" description="Disordered" evidence="1">
    <location>
        <begin position="191"/>
        <end position="297"/>
    </location>
</feature>
<gene>
    <name evidence="2" type="ORF">B0T18DRAFT_432707</name>
</gene>
<feature type="compositionally biased region" description="Low complexity" evidence="1">
    <location>
        <begin position="279"/>
        <end position="297"/>
    </location>
</feature>
<feature type="compositionally biased region" description="Basic and acidic residues" evidence="1">
    <location>
        <begin position="91"/>
        <end position="112"/>
    </location>
</feature>
<dbReference type="AlphaFoldDB" id="A0AA40BP07"/>
<comment type="caution">
    <text evidence="2">The sequence shown here is derived from an EMBL/GenBank/DDBJ whole genome shotgun (WGS) entry which is preliminary data.</text>
</comment>
<name>A0AA40BP07_9PEZI</name>
<protein>
    <submittedName>
        <fullName evidence="2">Uncharacterized protein</fullName>
    </submittedName>
</protein>
<keyword evidence="3" id="KW-1185">Reference proteome</keyword>
<feature type="compositionally biased region" description="Acidic residues" evidence="1">
    <location>
        <begin position="40"/>
        <end position="58"/>
    </location>
</feature>
<feature type="compositionally biased region" description="Low complexity" evidence="1">
    <location>
        <begin position="1"/>
        <end position="26"/>
    </location>
</feature>
<evidence type="ECO:0000256" key="1">
    <source>
        <dbReference type="SAM" id="MobiDB-lite"/>
    </source>
</evidence>
<evidence type="ECO:0000313" key="3">
    <source>
        <dbReference type="Proteomes" id="UP001172155"/>
    </source>
</evidence>
<sequence length="297" mass="31045">MNKRNAAAAAAAAANGSQEEGGAPEAPANPPTERLRNPFADDEDDEDDDLSGSDDGDVDLPSGASGSGGGSEWPRQSWWRGMVRGAGRGRGGSDKEATSRYKERFGDGRDDDSSGDDEDDEDMDDEEFGDFAMPEAAPAPPPPGGMVSGIDPAREKILLKPTPMHPGAGHGLGPKLNTSPFTSLWPFSTQSFGAKNMTPTGAERRDDVDDIDDKTPTATPTEHHSMDDLIPIKLEEGQEEPDVRGEDGNKIDRAVEAKSRTSIEDPDDDGEVLVGRPGVSGAEAEAVSGAGSGVATS</sequence>
<accession>A0AA40BP07</accession>
<feature type="region of interest" description="Disordered" evidence="1">
    <location>
        <begin position="1"/>
        <end position="177"/>
    </location>
</feature>
<dbReference type="Proteomes" id="UP001172155">
    <property type="component" value="Unassembled WGS sequence"/>
</dbReference>
<dbReference type="EMBL" id="JAUKUD010000007">
    <property type="protein sequence ID" value="KAK0737774.1"/>
    <property type="molecule type" value="Genomic_DNA"/>
</dbReference>
<proteinExistence type="predicted"/>
<feature type="compositionally biased region" description="Acidic residues" evidence="1">
    <location>
        <begin position="113"/>
        <end position="129"/>
    </location>
</feature>
<organism evidence="2 3">
    <name type="scientific">Schizothecium vesticola</name>
    <dbReference type="NCBI Taxonomy" id="314040"/>
    <lineage>
        <taxon>Eukaryota</taxon>
        <taxon>Fungi</taxon>
        <taxon>Dikarya</taxon>
        <taxon>Ascomycota</taxon>
        <taxon>Pezizomycotina</taxon>
        <taxon>Sordariomycetes</taxon>
        <taxon>Sordariomycetidae</taxon>
        <taxon>Sordariales</taxon>
        <taxon>Schizotheciaceae</taxon>
        <taxon>Schizothecium</taxon>
    </lineage>
</organism>